<dbReference type="Gene3D" id="2.60.40.10">
    <property type="entry name" value="Immunoglobulins"/>
    <property type="match status" value="1"/>
</dbReference>
<evidence type="ECO:0000256" key="1">
    <source>
        <dbReference type="ARBA" id="ARBA00004251"/>
    </source>
</evidence>
<keyword evidence="8 15" id="KW-0472">Membrane</keyword>
<feature type="compositionally biased region" description="Low complexity" evidence="14">
    <location>
        <begin position="147"/>
        <end position="157"/>
    </location>
</feature>
<dbReference type="InterPro" id="IPR013783">
    <property type="entry name" value="Ig-like_fold"/>
</dbReference>
<keyword evidence="11" id="KW-0325">Glycoprotein</keyword>
<dbReference type="GeneTree" id="ENSGT00940000156588"/>
<evidence type="ECO:0000256" key="3">
    <source>
        <dbReference type="ARBA" id="ARBA00022692"/>
    </source>
</evidence>
<keyword evidence="6 15" id="KW-1133">Transmembrane helix</keyword>
<keyword evidence="3 15" id="KW-0812">Transmembrane</keyword>
<dbReference type="SUPFAM" id="SSF48726">
    <property type="entry name" value="Immunoglobulin"/>
    <property type="match status" value="1"/>
</dbReference>
<dbReference type="PROSITE" id="PS50835">
    <property type="entry name" value="IG_LIKE"/>
    <property type="match status" value="1"/>
</dbReference>
<keyword evidence="19" id="KW-1185">Reference proteome</keyword>
<evidence type="ECO:0000256" key="8">
    <source>
        <dbReference type="ARBA" id="ARBA00023136"/>
    </source>
</evidence>
<evidence type="ECO:0000256" key="11">
    <source>
        <dbReference type="ARBA" id="ARBA00023180"/>
    </source>
</evidence>
<keyword evidence="4 16" id="KW-0732">Signal</keyword>
<dbReference type="GO" id="GO:0007166">
    <property type="term" value="P:cell surface receptor signaling pathway"/>
    <property type="evidence" value="ECO:0000318"/>
    <property type="project" value="GO_Central"/>
</dbReference>
<reference evidence="18" key="1">
    <citation type="submission" date="2020-11" db="EMBL/GenBank/DDBJ databases">
        <title>Gallus gallus (Chicken) genome, bGalGal1, GRCg7b, maternal haplotype autosomes + Z &amp; W.</title>
        <authorList>
            <person name="Warren W."/>
            <person name="Formenti G."/>
            <person name="Fedrigo O."/>
            <person name="Haase B."/>
            <person name="Mountcastle J."/>
            <person name="Balacco J."/>
            <person name="Tracey A."/>
            <person name="Schneider V."/>
            <person name="Okimoto R."/>
            <person name="Cheng H."/>
            <person name="Hawken R."/>
            <person name="Howe K."/>
            <person name="Jarvis E.D."/>
        </authorList>
    </citation>
    <scope>NUCLEOTIDE SEQUENCE [LARGE SCALE GENOMIC DNA]</scope>
    <source>
        <strain evidence="18">Broiler</strain>
    </source>
</reference>
<dbReference type="InterPro" id="IPR015468">
    <property type="entry name" value="CD8_asu"/>
</dbReference>
<dbReference type="GO" id="GO:0002456">
    <property type="term" value="P:T cell mediated immunity"/>
    <property type="evidence" value="ECO:0000318"/>
    <property type="project" value="GO_Central"/>
</dbReference>
<dbReference type="AlphaFoldDB" id="A0A8V0YZC3"/>
<reference evidence="18" key="2">
    <citation type="submission" date="2025-08" db="UniProtKB">
        <authorList>
            <consortium name="Ensembl"/>
        </authorList>
    </citation>
    <scope>IDENTIFICATION</scope>
    <source>
        <strain evidence="18">broiler</strain>
    </source>
</reference>
<feature type="compositionally biased region" description="Polar residues" evidence="14">
    <location>
        <begin position="175"/>
        <end position="196"/>
    </location>
</feature>
<evidence type="ECO:0000256" key="5">
    <source>
        <dbReference type="ARBA" id="ARBA00022859"/>
    </source>
</evidence>
<feature type="compositionally biased region" description="Basic and acidic residues" evidence="14">
    <location>
        <begin position="158"/>
        <end position="173"/>
    </location>
</feature>
<evidence type="ECO:0000256" key="14">
    <source>
        <dbReference type="SAM" id="MobiDB-lite"/>
    </source>
</evidence>
<evidence type="ECO:0000256" key="10">
    <source>
        <dbReference type="ARBA" id="ARBA00023157"/>
    </source>
</evidence>
<dbReference type="Pfam" id="PF07686">
    <property type="entry name" value="V-set"/>
    <property type="match status" value="1"/>
</dbReference>
<keyword evidence="13" id="KW-0393">Immunoglobulin domain</keyword>
<dbReference type="GO" id="GO:0009897">
    <property type="term" value="C:external side of plasma membrane"/>
    <property type="evidence" value="ECO:0000318"/>
    <property type="project" value="GO_Central"/>
</dbReference>
<keyword evidence="5" id="KW-0391">Immunity</keyword>
<evidence type="ECO:0000256" key="4">
    <source>
        <dbReference type="ARBA" id="ARBA00022729"/>
    </source>
</evidence>
<organism evidence="18 19">
    <name type="scientific">Gallus gallus</name>
    <name type="common">Chicken</name>
    <dbReference type="NCBI Taxonomy" id="9031"/>
    <lineage>
        <taxon>Eukaryota</taxon>
        <taxon>Metazoa</taxon>
        <taxon>Chordata</taxon>
        <taxon>Craniata</taxon>
        <taxon>Vertebrata</taxon>
        <taxon>Euteleostomi</taxon>
        <taxon>Archelosauria</taxon>
        <taxon>Archosauria</taxon>
        <taxon>Dinosauria</taxon>
        <taxon>Saurischia</taxon>
        <taxon>Theropoda</taxon>
        <taxon>Coelurosauria</taxon>
        <taxon>Aves</taxon>
        <taxon>Neognathae</taxon>
        <taxon>Galloanserae</taxon>
        <taxon>Galliformes</taxon>
        <taxon>Phasianidae</taxon>
        <taxon>Phasianinae</taxon>
        <taxon>Gallus</taxon>
    </lineage>
</organism>
<feature type="signal peptide" evidence="16">
    <location>
        <begin position="1"/>
        <end position="22"/>
    </location>
</feature>
<dbReference type="PANTHER" id="PTHR10441:SF2">
    <property type="entry name" value="T-CELL SURFACE GLYCOPROTEIN CD8 ALPHA CHAIN"/>
    <property type="match status" value="1"/>
</dbReference>
<feature type="transmembrane region" description="Helical" evidence="15">
    <location>
        <begin position="209"/>
        <end position="230"/>
    </location>
</feature>
<evidence type="ECO:0000256" key="13">
    <source>
        <dbReference type="ARBA" id="ARBA00023319"/>
    </source>
</evidence>
<dbReference type="Ensembl" id="ENSGALT00010041249.1">
    <property type="protein sequence ID" value="ENSGALP00010024147.1"/>
    <property type="gene ID" value="ENSGALG00010017088.1"/>
</dbReference>
<evidence type="ECO:0000256" key="6">
    <source>
        <dbReference type="ARBA" id="ARBA00022989"/>
    </source>
</evidence>
<dbReference type="InterPro" id="IPR013106">
    <property type="entry name" value="Ig_V-set"/>
</dbReference>
<evidence type="ECO:0000259" key="17">
    <source>
        <dbReference type="PROSITE" id="PS50835"/>
    </source>
</evidence>
<evidence type="ECO:0000313" key="19">
    <source>
        <dbReference type="Proteomes" id="UP000000539"/>
    </source>
</evidence>
<evidence type="ECO:0000256" key="2">
    <source>
        <dbReference type="ARBA" id="ARBA00022475"/>
    </source>
</evidence>
<comment type="subcellular location">
    <subcellularLocation>
        <location evidence="1">Cell membrane</location>
        <topology evidence="1">Single-pass type I membrane protein</topology>
    </subcellularLocation>
</comment>
<evidence type="ECO:0000256" key="15">
    <source>
        <dbReference type="SAM" id="Phobius"/>
    </source>
</evidence>
<proteinExistence type="predicted"/>
<feature type="domain" description="Ig-like" evidence="17">
    <location>
        <begin position="5"/>
        <end position="130"/>
    </location>
</feature>
<dbReference type="FunFam" id="2.60.40.10:FF:001514">
    <property type="entry name" value="CD8 alpha chain"/>
    <property type="match status" value="1"/>
</dbReference>
<keyword evidence="2" id="KW-1003">Cell membrane</keyword>
<dbReference type="PANTHER" id="PTHR10441">
    <property type="entry name" value="CD8 ALPHA CHAIN"/>
    <property type="match status" value="1"/>
</dbReference>
<keyword evidence="9" id="KW-0564">Palmitate</keyword>
<protein>
    <recommendedName>
        <fullName evidence="17">Ig-like domain-containing protein</fullName>
    </recommendedName>
</protein>
<evidence type="ECO:0000256" key="7">
    <source>
        <dbReference type="ARBA" id="ARBA00023130"/>
    </source>
</evidence>
<feature type="region of interest" description="Disordered" evidence="14">
    <location>
        <begin position="147"/>
        <end position="196"/>
    </location>
</feature>
<keyword evidence="12" id="KW-0449">Lipoprotein</keyword>
<dbReference type="InterPro" id="IPR007110">
    <property type="entry name" value="Ig-like_dom"/>
</dbReference>
<dbReference type="InterPro" id="IPR036179">
    <property type="entry name" value="Ig-like_dom_sf"/>
</dbReference>
<keyword evidence="7" id="KW-1064">Adaptive immunity</keyword>
<evidence type="ECO:0000313" key="18">
    <source>
        <dbReference type="Ensembl" id="ENSGALP00010024147.1"/>
    </source>
</evidence>
<sequence length="263" mass="29123">MAGSPALLLLLSLGLCCNVAQGQRNMMAVRFFNRNMKHPQEGQRLELECLPYNRDTGISWIHLDKDWNLHFIVSSTPVPRNTFQGNKRTSPQFEARWTGNFYLLAVKNFTTQDEGIYFCTSNINQVLHFSSGQRAFFPVATTAAPTTTAATTPSSQATKKDNWHSRDPAEHITHTAITRSSQDTTKDNSQQGPHAGTSHNNIPSFYCKMVMWVNLACACLLLLTAITITITHCQSKSPVKVSTREDPFAALISAASSTNAEAE</sequence>
<dbReference type="Proteomes" id="UP000000539">
    <property type="component" value="Chromosome 4"/>
</dbReference>
<evidence type="ECO:0000256" key="16">
    <source>
        <dbReference type="SAM" id="SignalP"/>
    </source>
</evidence>
<accession>A0A8V0YZC3</accession>
<evidence type="ECO:0000256" key="9">
    <source>
        <dbReference type="ARBA" id="ARBA00023139"/>
    </source>
</evidence>
<evidence type="ECO:0000256" key="12">
    <source>
        <dbReference type="ARBA" id="ARBA00023288"/>
    </source>
</evidence>
<name>A0A8V0YZC3_CHICK</name>
<gene>
    <name evidence="18" type="primary">LOC107053306</name>
</gene>
<dbReference type="GO" id="GO:0045065">
    <property type="term" value="P:cytotoxic T cell differentiation"/>
    <property type="evidence" value="ECO:0000318"/>
    <property type="project" value="GO_Central"/>
</dbReference>
<dbReference type="FunCoup" id="A0A8V0YZC3">
    <property type="interactions" value="130"/>
</dbReference>
<reference evidence="18" key="3">
    <citation type="submission" date="2025-09" db="UniProtKB">
        <authorList>
            <consortium name="Ensembl"/>
        </authorList>
    </citation>
    <scope>IDENTIFICATION</scope>
    <source>
        <strain evidence="18">broiler</strain>
    </source>
</reference>
<feature type="chain" id="PRO_5036504388" description="Ig-like domain-containing protein" evidence="16">
    <location>
        <begin position="23"/>
        <end position="263"/>
    </location>
</feature>
<keyword evidence="10" id="KW-1015">Disulfide bond</keyword>